<dbReference type="OrthoDB" id="5596743at2759"/>
<gene>
    <name evidence="2" type="ORF">PAC_01820</name>
</gene>
<name>A0A1L7WGS2_9HELO</name>
<proteinExistence type="predicted"/>
<evidence type="ECO:0000256" key="1">
    <source>
        <dbReference type="SAM" id="SignalP"/>
    </source>
</evidence>
<sequence length="286" mass="28867">MKFHLALSVCFAGTALATFAKRDSGCSSNNCARAVTGTQLGNSHPSIAKVDCKSFFQTTLTPIVTVHATDIVATTTVNVAKRQIPTPGIPFYARVCTDPGSYGSACSCLGVLPTTYTASPSTITITANVTAKTTIKGSSSSTSSSAPSCTANLLSDPANCGSCGNVCSFGICENGSCSSTACVAKTCGSFQTCNNGSNCFCFSSTRSEPDNGFCGANALCDGSTPCATDADCGSGATGNICAVNTCCPQPSNDKPGICLQGQCGNPAKKLMMMARAGLAGTAAYYT</sequence>
<feature type="chain" id="PRO_5012611706" evidence="1">
    <location>
        <begin position="18"/>
        <end position="286"/>
    </location>
</feature>
<keyword evidence="1" id="KW-0732">Signal</keyword>
<dbReference type="STRING" id="576137.A0A1L7WGS2"/>
<dbReference type="AlphaFoldDB" id="A0A1L7WGS2"/>
<feature type="signal peptide" evidence="1">
    <location>
        <begin position="1"/>
        <end position="17"/>
    </location>
</feature>
<reference evidence="2 3" key="1">
    <citation type="submission" date="2016-03" db="EMBL/GenBank/DDBJ databases">
        <authorList>
            <person name="Ploux O."/>
        </authorList>
    </citation>
    <scope>NUCLEOTIDE SEQUENCE [LARGE SCALE GENOMIC DNA]</scope>
    <source>
        <strain evidence="2 3">UAMH 11012</strain>
    </source>
</reference>
<dbReference type="Proteomes" id="UP000184330">
    <property type="component" value="Unassembled WGS sequence"/>
</dbReference>
<protein>
    <submittedName>
        <fullName evidence="2">Uncharacterized protein</fullName>
    </submittedName>
</protein>
<accession>A0A1L7WGS2</accession>
<dbReference type="EMBL" id="FJOG01000002">
    <property type="protein sequence ID" value="CZR51943.1"/>
    <property type="molecule type" value="Genomic_DNA"/>
</dbReference>
<organism evidence="2 3">
    <name type="scientific">Phialocephala subalpina</name>
    <dbReference type="NCBI Taxonomy" id="576137"/>
    <lineage>
        <taxon>Eukaryota</taxon>
        <taxon>Fungi</taxon>
        <taxon>Dikarya</taxon>
        <taxon>Ascomycota</taxon>
        <taxon>Pezizomycotina</taxon>
        <taxon>Leotiomycetes</taxon>
        <taxon>Helotiales</taxon>
        <taxon>Mollisiaceae</taxon>
        <taxon>Phialocephala</taxon>
        <taxon>Phialocephala fortinii species complex</taxon>
    </lineage>
</organism>
<evidence type="ECO:0000313" key="3">
    <source>
        <dbReference type="Proteomes" id="UP000184330"/>
    </source>
</evidence>
<evidence type="ECO:0000313" key="2">
    <source>
        <dbReference type="EMBL" id="CZR51943.1"/>
    </source>
</evidence>
<keyword evidence="3" id="KW-1185">Reference proteome</keyword>